<protein>
    <submittedName>
        <fullName evidence="1">Uncharacterized protein</fullName>
    </submittedName>
</protein>
<dbReference type="EMBL" id="MNCJ02000331">
    <property type="protein sequence ID" value="KAF5761845.1"/>
    <property type="molecule type" value="Genomic_DNA"/>
</dbReference>
<keyword evidence="2" id="KW-1185">Reference proteome</keyword>
<organism evidence="1 2">
    <name type="scientific">Helianthus annuus</name>
    <name type="common">Common sunflower</name>
    <dbReference type="NCBI Taxonomy" id="4232"/>
    <lineage>
        <taxon>Eukaryota</taxon>
        <taxon>Viridiplantae</taxon>
        <taxon>Streptophyta</taxon>
        <taxon>Embryophyta</taxon>
        <taxon>Tracheophyta</taxon>
        <taxon>Spermatophyta</taxon>
        <taxon>Magnoliopsida</taxon>
        <taxon>eudicotyledons</taxon>
        <taxon>Gunneridae</taxon>
        <taxon>Pentapetalae</taxon>
        <taxon>asterids</taxon>
        <taxon>campanulids</taxon>
        <taxon>Asterales</taxon>
        <taxon>Asteraceae</taxon>
        <taxon>Asteroideae</taxon>
        <taxon>Heliantheae alliance</taxon>
        <taxon>Heliantheae</taxon>
        <taxon>Helianthus</taxon>
    </lineage>
</organism>
<name>A0A9K3GZS9_HELAN</name>
<reference evidence="1" key="2">
    <citation type="submission" date="2020-06" db="EMBL/GenBank/DDBJ databases">
        <title>Helianthus annuus Genome sequencing and assembly Release 2.</title>
        <authorList>
            <person name="Gouzy J."/>
            <person name="Langlade N."/>
            <person name="Munos S."/>
        </authorList>
    </citation>
    <scope>NUCLEOTIDE SEQUENCE</scope>
    <source>
        <tissue evidence="1">Leaves</tissue>
    </source>
</reference>
<dbReference type="Gramene" id="mRNA:HanXRQr2_Chr16g0769821">
    <property type="protein sequence ID" value="CDS:HanXRQr2_Chr16g0769821.1"/>
    <property type="gene ID" value="HanXRQr2_Chr16g0769821"/>
</dbReference>
<sequence>MHLILGNALAIATAKVPVPPPTSIMDSIPSKTPPQCLRIILVTSLELLAIPSLNN</sequence>
<dbReference type="Proteomes" id="UP000215914">
    <property type="component" value="Unassembled WGS sequence"/>
</dbReference>
<proteinExistence type="predicted"/>
<gene>
    <name evidence="1" type="ORF">HanXRQr2_Chr16g0769821</name>
</gene>
<evidence type="ECO:0000313" key="1">
    <source>
        <dbReference type="EMBL" id="KAF5761845.1"/>
    </source>
</evidence>
<dbReference type="AlphaFoldDB" id="A0A9K3GZS9"/>
<comment type="caution">
    <text evidence="1">The sequence shown here is derived from an EMBL/GenBank/DDBJ whole genome shotgun (WGS) entry which is preliminary data.</text>
</comment>
<accession>A0A9K3GZS9</accession>
<evidence type="ECO:0000313" key="2">
    <source>
        <dbReference type="Proteomes" id="UP000215914"/>
    </source>
</evidence>
<reference evidence="1" key="1">
    <citation type="journal article" date="2017" name="Nature">
        <title>The sunflower genome provides insights into oil metabolism, flowering and Asterid evolution.</title>
        <authorList>
            <person name="Badouin H."/>
            <person name="Gouzy J."/>
            <person name="Grassa C.J."/>
            <person name="Murat F."/>
            <person name="Staton S.E."/>
            <person name="Cottret L."/>
            <person name="Lelandais-Briere C."/>
            <person name="Owens G.L."/>
            <person name="Carrere S."/>
            <person name="Mayjonade B."/>
            <person name="Legrand L."/>
            <person name="Gill N."/>
            <person name="Kane N.C."/>
            <person name="Bowers J.E."/>
            <person name="Hubner S."/>
            <person name="Bellec A."/>
            <person name="Berard A."/>
            <person name="Berges H."/>
            <person name="Blanchet N."/>
            <person name="Boniface M.C."/>
            <person name="Brunel D."/>
            <person name="Catrice O."/>
            <person name="Chaidir N."/>
            <person name="Claudel C."/>
            <person name="Donnadieu C."/>
            <person name="Faraut T."/>
            <person name="Fievet G."/>
            <person name="Helmstetter N."/>
            <person name="King M."/>
            <person name="Knapp S.J."/>
            <person name="Lai Z."/>
            <person name="Le Paslier M.C."/>
            <person name="Lippi Y."/>
            <person name="Lorenzon L."/>
            <person name="Mandel J.R."/>
            <person name="Marage G."/>
            <person name="Marchand G."/>
            <person name="Marquand E."/>
            <person name="Bret-Mestries E."/>
            <person name="Morien E."/>
            <person name="Nambeesan S."/>
            <person name="Nguyen T."/>
            <person name="Pegot-Espagnet P."/>
            <person name="Pouilly N."/>
            <person name="Raftis F."/>
            <person name="Sallet E."/>
            <person name="Schiex T."/>
            <person name="Thomas J."/>
            <person name="Vandecasteele C."/>
            <person name="Vares D."/>
            <person name="Vear F."/>
            <person name="Vautrin S."/>
            <person name="Crespi M."/>
            <person name="Mangin B."/>
            <person name="Burke J.M."/>
            <person name="Salse J."/>
            <person name="Munos S."/>
            <person name="Vincourt P."/>
            <person name="Rieseberg L.H."/>
            <person name="Langlade N.B."/>
        </authorList>
    </citation>
    <scope>NUCLEOTIDE SEQUENCE</scope>
    <source>
        <tissue evidence="1">Leaves</tissue>
    </source>
</reference>